<protein>
    <submittedName>
        <fullName evidence="1">Uncharacterized protein</fullName>
    </submittedName>
</protein>
<dbReference type="AlphaFoldDB" id="A0A2M8J672"/>
<dbReference type="Proteomes" id="UP000231553">
    <property type="component" value="Unassembled WGS sequence"/>
</dbReference>
<evidence type="ECO:0000313" key="2">
    <source>
        <dbReference type="Proteomes" id="UP000231553"/>
    </source>
</evidence>
<dbReference type="EMBL" id="PGTB01000003">
    <property type="protein sequence ID" value="PJE38282.1"/>
    <property type="molecule type" value="Genomic_DNA"/>
</dbReference>
<name>A0A2M8J672_9RHOB</name>
<reference evidence="1 2" key="1">
    <citation type="journal article" date="2018" name="Int. J. Syst. Evol. Microbiol.">
        <title>Pseudooceanicola lipolyticus sp. nov., a marine alphaproteobacterium, reclassification of Oceanicola flagellatus as Pseudooceanicola flagellatus comb. nov. and emended description of the genus Pseudooceanicola.</title>
        <authorList>
            <person name="Huang M.-M."/>
            <person name="Guo L.-L."/>
            <person name="Wu Y.-H."/>
            <person name="Lai Q.-L."/>
            <person name="Shao Z.-Z."/>
            <person name="Wang C.-S."/>
            <person name="Wu M."/>
            <person name="Xu X.-W."/>
        </authorList>
    </citation>
    <scope>NUCLEOTIDE SEQUENCE [LARGE SCALE GENOMIC DNA]</scope>
    <source>
        <strain evidence="1 2">157</strain>
    </source>
</reference>
<organism evidence="1 2">
    <name type="scientific">Pseudooceanicola lipolyticus</name>
    <dbReference type="NCBI Taxonomy" id="2029104"/>
    <lineage>
        <taxon>Bacteria</taxon>
        <taxon>Pseudomonadati</taxon>
        <taxon>Pseudomonadota</taxon>
        <taxon>Alphaproteobacteria</taxon>
        <taxon>Rhodobacterales</taxon>
        <taxon>Paracoccaceae</taxon>
        <taxon>Pseudooceanicola</taxon>
    </lineage>
</organism>
<keyword evidence="2" id="KW-1185">Reference proteome</keyword>
<accession>A0A2M8J672</accession>
<gene>
    <name evidence="1" type="ORF">CVM52_02610</name>
</gene>
<evidence type="ECO:0000313" key="1">
    <source>
        <dbReference type="EMBL" id="PJE38282.1"/>
    </source>
</evidence>
<sequence length="94" mass="10500">MWNPRVITTDAVQNFLEKGGKLDYRPIHTPKGWNWELWAVQTNGAASPVISSKTGEARVFKSSDALVSFHMRIFPDAEGVWVPAPKSGQDEDTE</sequence>
<comment type="caution">
    <text evidence="1">The sequence shown here is derived from an EMBL/GenBank/DDBJ whole genome shotgun (WGS) entry which is preliminary data.</text>
</comment>
<proteinExistence type="predicted"/>